<protein>
    <submittedName>
        <fullName evidence="1">Uncharacterized protein</fullName>
    </submittedName>
</protein>
<reference evidence="1" key="1">
    <citation type="submission" date="2022-12" db="EMBL/GenBank/DDBJ databases">
        <authorList>
            <person name="Alioto T."/>
            <person name="Alioto T."/>
            <person name="Gomez Garrido J."/>
        </authorList>
    </citation>
    <scope>NUCLEOTIDE SEQUENCE</scope>
</reference>
<accession>A0AA35LGE9</accession>
<proteinExistence type="predicted"/>
<evidence type="ECO:0000313" key="2">
    <source>
        <dbReference type="Proteomes" id="UP001178461"/>
    </source>
</evidence>
<dbReference type="AlphaFoldDB" id="A0AA35LGE9"/>
<sequence>MGAGLQAEDSLPPVWPEVGLNEHLHPNTNLENRRIIFTGRAGDVAGQSCEEEKRKGCVRNRLKESFLASPSTAELETAEAAWDLQCGLIQLVIFSPFNIL</sequence>
<dbReference type="EMBL" id="OX395141">
    <property type="protein sequence ID" value="CAI5795328.1"/>
    <property type="molecule type" value="Genomic_DNA"/>
</dbReference>
<organism evidence="1 2">
    <name type="scientific">Podarcis lilfordi</name>
    <name type="common">Lilford's wall lizard</name>
    <dbReference type="NCBI Taxonomy" id="74358"/>
    <lineage>
        <taxon>Eukaryota</taxon>
        <taxon>Metazoa</taxon>
        <taxon>Chordata</taxon>
        <taxon>Craniata</taxon>
        <taxon>Vertebrata</taxon>
        <taxon>Euteleostomi</taxon>
        <taxon>Lepidosauria</taxon>
        <taxon>Squamata</taxon>
        <taxon>Bifurcata</taxon>
        <taxon>Unidentata</taxon>
        <taxon>Episquamata</taxon>
        <taxon>Laterata</taxon>
        <taxon>Lacertibaenia</taxon>
        <taxon>Lacertidae</taxon>
        <taxon>Podarcis</taxon>
    </lineage>
</organism>
<name>A0AA35LGE9_9SAUR</name>
<evidence type="ECO:0000313" key="1">
    <source>
        <dbReference type="EMBL" id="CAI5795328.1"/>
    </source>
</evidence>
<keyword evidence="2" id="KW-1185">Reference proteome</keyword>
<dbReference type="Proteomes" id="UP001178461">
    <property type="component" value="Chromosome 15"/>
</dbReference>
<gene>
    <name evidence="1" type="ORF">PODLI_1B016616</name>
</gene>